<protein>
    <submittedName>
        <fullName evidence="4">MerR family transcriptional regulator</fullName>
    </submittedName>
</protein>
<dbReference type="GO" id="GO:0003677">
    <property type="term" value="F:DNA binding"/>
    <property type="evidence" value="ECO:0007669"/>
    <property type="project" value="UniProtKB-KW"/>
</dbReference>
<dbReference type="RefSeq" id="WP_113845939.1">
    <property type="nucleotide sequence ID" value="NZ_LEPB01000004.1"/>
</dbReference>
<dbReference type="CDD" id="cd01109">
    <property type="entry name" value="HTH_YyaN"/>
    <property type="match status" value="1"/>
</dbReference>
<sequence length="119" mass="13953">MNIREVSEKKGISPDTLRYYEKIGLIPPVHRTKGGIRDYTKEDLNWVDFTICMRNAGLSIESLITYNKLCEQGNETIEARKELLIEESQQLAKKIEEMQECFDRLEGKIKNYDRLLVKK</sequence>
<dbReference type="InterPro" id="IPR000551">
    <property type="entry name" value="MerR-type_HTH_dom"/>
</dbReference>
<dbReference type="PANTHER" id="PTHR30204:SF98">
    <property type="entry name" value="HTH-TYPE TRANSCRIPTIONAL REGULATOR ADHR"/>
    <property type="match status" value="1"/>
</dbReference>
<evidence type="ECO:0000256" key="2">
    <source>
        <dbReference type="SAM" id="Coils"/>
    </source>
</evidence>
<gene>
    <name evidence="4" type="ORF">EA71_01853</name>
</gene>
<evidence type="ECO:0000256" key="1">
    <source>
        <dbReference type="ARBA" id="ARBA00023125"/>
    </source>
</evidence>
<evidence type="ECO:0000313" key="4">
    <source>
        <dbReference type="EMBL" id="RCA11098.1"/>
    </source>
</evidence>
<feature type="coiled-coil region" evidence="2">
    <location>
        <begin position="74"/>
        <end position="115"/>
    </location>
</feature>
<accession>A0A367CF75</accession>
<evidence type="ECO:0000259" key="3">
    <source>
        <dbReference type="PROSITE" id="PS50937"/>
    </source>
</evidence>
<dbReference type="SUPFAM" id="SSF46955">
    <property type="entry name" value="Putative DNA-binding domain"/>
    <property type="match status" value="1"/>
</dbReference>
<keyword evidence="2" id="KW-0175">Coiled coil</keyword>
<dbReference type="Proteomes" id="UP000252797">
    <property type="component" value="Unassembled WGS sequence"/>
</dbReference>
<dbReference type="PROSITE" id="PS50937">
    <property type="entry name" value="HTH_MERR_2"/>
    <property type="match status" value="1"/>
</dbReference>
<dbReference type="Gene3D" id="1.10.1660.10">
    <property type="match status" value="1"/>
</dbReference>
<dbReference type="GO" id="GO:0003700">
    <property type="term" value="F:DNA-binding transcription factor activity"/>
    <property type="evidence" value="ECO:0007669"/>
    <property type="project" value="InterPro"/>
</dbReference>
<reference evidence="4 5" key="1">
    <citation type="submission" date="2015-06" db="EMBL/GenBank/DDBJ databases">
        <title>The Genome Sequence of Enterococcus durans 4EA1.</title>
        <authorList>
            <consortium name="The Broad Institute Genomics Platform"/>
            <consortium name="The Broad Institute Genome Sequencing Center for Infectious Disease"/>
            <person name="Earl A.M."/>
            <person name="Van Tyne D."/>
            <person name="Lebreton F."/>
            <person name="Saavedra J.T."/>
            <person name="Gilmore M.S."/>
            <person name="Manson Mcguire A."/>
            <person name="Clock S."/>
            <person name="Crupain M."/>
            <person name="Rangan U."/>
            <person name="Young S."/>
            <person name="Abouelleil A."/>
            <person name="Cao P."/>
            <person name="Chapman S.B."/>
            <person name="Griggs A."/>
            <person name="Priest M."/>
            <person name="Shea T."/>
            <person name="Wortman J."/>
            <person name="Nusbaum C."/>
            <person name="Birren B."/>
        </authorList>
    </citation>
    <scope>NUCLEOTIDE SEQUENCE [LARGE SCALE GENOMIC DNA]</scope>
    <source>
        <strain evidence="4 5">4EA1</strain>
    </source>
</reference>
<dbReference type="SMART" id="SM00422">
    <property type="entry name" value="HTH_MERR"/>
    <property type="match status" value="1"/>
</dbReference>
<dbReference type="InterPro" id="IPR009061">
    <property type="entry name" value="DNA-bd_dom_put_sf"/>
</dbReference>
<comment type="caution">
    <text evidence="4">The sequence shown here is derived from an EMBL/GenBank/DDBJ whole genome shotgun (WGS) entry which is preliminary data.</text>
</comment>
<dbReference type="EMBL" id="LEPB01000004">
    <property type="protein sequence ID" value="RCA11098.1"/>
    <property type="molecule type" value="Genomic_DNA"/>
</dbReference>
<keyword evidence="1" id="KW-0238">DNA-binding</keyword>
<proteinExistence type="predicted"/>
<feature type="domain" description="HTH merR-type" evidence="3">
    <location>
        <begin position="1"/>
        <end position="69"/>
    </location>
</feature>
<dbReference type="PANTHER" id="PTHR30204">
    <property type="entry name" value="REDOX-CYCLING DRUG-SENSING TRANSCRIPTIONAL ACTIVATOR SOXR"/>
    <property type="match status" value="1"/>
</dbReference>
<name>A0A367CF75_9ENTE</name>
<dbReference type="InterPro" id="IPR047057">
    <property type="entry name" value="MerR_fam"/>
</dbReference>
<evidence type="ECO:0000313" key="5">
    <source>
        <dbReference type="Proteomes" id="UP000252797"/>
    </source>
</evidence>
<dbReference type="Pfam" id="PF13411">
    <property type="entry name" value="MerR_1"/>
    <property type="match status" value="1"/>
</dbReference>
<dbReference type="AlphaFoldDB" id="A0A367CF75"/>
<organism evidence="4 5">
    <name type="scientific">Enterococcus durans</name>
    <dbReference type="NCBI Taxonomy" id="53345"/>
    <lineage>
        <taxon>Bacteria</taxon>
        <taxon>Bacillati</taxon>
        <taxon>Bacillota</taxon>
        <taxon>Bacilli</taxon>
        <taxon>Lactobacillales</taxon>
        <taxon>Enterococcaceae</taxon>
        <taxon>Enterococcus</taxon>
    </lineage>
</organism>